<protein>
    <recommendedName>
        <fullName evidence="4">PH domain-containing protein</fullName>
    </recommendedName>
</protein>
<keyword evidence="3" id="KW-1185">Reference proteome</keyword>
<keyword evidence="1" id="KW-1133">Transmembrane helix</keyword>
<sequence length="159" mass="17307">MTNPAARTRVHNWGCRILGSIFLGFLVAATLGGMFDPTPGPDQPTLMPGTLVVAFELVLLVRVLRLGVTVTPDHVISRGWFLTRRYPRPSISGAGATGYSGGYNRWSRSKAFTMLWIRVDESAVDLPHIAGRPQKIHRLADELRVALSVATDGSSDHDG</sequence>
<name>A0ABP8Y7S3_9MICO</name>
<evidence type="ECO:0000313" key="3">
    <source>
        <dbReference type="Proteomes" id="UP001500556"/>
    </source>
</evidence>
<gene>
    <name evidence="2" type="ORF">GCM10025782_20290</name>
</gene>
<organism evidence="2 3">
    <name type="scientific">Pedococcus ginsenosidimutans</name>
    <dbReference type="NCBI Taxonomy" id="490570"/>
    <lineage>
        <taxon>Bacteria</taxon>
        <taxon>Bacillati</taxon>
        <taxon>Actinomycetota</taxon>
        <taxon>Actinomycetes</taxon>
        <taxon>Micrococcales</taxon>
        <taxon>Intrasporangiaceae</taxon>
        <taxon>Pedococcus</taxon>
    </lineage>
</organism>
<accession>A0ABP8Y7S3</accession>
<feature type="transmembrane region" description="Helical" evidence="1">
    <location>
        <begin position="47"/>
        <end position="68"/>
    </location>
</feature>
<dbReference type="Proteomes" id="UP001500556">
    <property type="component" value="Unassembled WGS sequence"/>
</dbReference>
<keyword evidence="1" id="KW-0472">Membrane</keyword>
<feature type="transmembrane region" description="Helical" evidence="1">
    <location>
        <begin position="17"/>
        <end position="35"/>
    </location>
</feature>
<evidence type="ECO:0000256" key="1">
    <source>
        <dbReference type="SAM" id="Phobius"/>
    </source>
</evidence>
<evidence type="ECO:0008006" key="4">
    <source>
        <dbReference type="Google" id="ProtNLM"/>
    </source>
</evidence>
<dbReference type="EMBL" id="BAABLO010000005">
    <property type="protein sequence ID" value="GAA4722277.1"/>
    <property type="molecule type" value="Genomic_DNA"/>
</dbReference>
<comment type="caution">
    <text evidence="2">The sequence shown here is derived from an EMBL/GenBank/DDBJ whole genome shotgun (WGS) entry which is preliminary data.</text>
</comment>
<reference evidence="3" key="1">
    <citation type="journal article" date="2019" name="Int. J. Syst. Evol. Microbiol.">
        <title>The Global Catalogue of Microorganisms (GCM) 10K type strain sequencing project: providing services to taxonomists for standard genome sequencing and annotation.</title>
        <authorList>
            <consortium name="The Broad Institute Genomics Platform"/>
            <consortium name="The Broad Institute Genome Sequencing Center for Infectious Disease"/>
            <person name="Wu L."/>
            <person name="Ma J."/>
        </authorList>
    </citation>
    <scope>NUCLEOTIDE SEQUENCE [LARGE SCALE GENOMIC DNA]</scope>
    <source>
        <strain evidence="3">JCM 18961</strain>
    </source>
</reference>
<keyword evidence="1" id="KW-0812">Transmembrane</keyword>
<proteinExistence type="predicted"/>
<evidence type="ECO:0000313" key="2">
    <source>
        <dbReference type="EMBL" id="GAA4722277.1"/>
    </source>
</evidence>